<protein>
    <submittedName>
        <fullName evidence="4">Uncharacterized protein LOC108568755 isoform X1</fullName>
    </submittedName>
</protein>
<dbReference type="Proteomes" id="UP000695000">
    <property type="component" value="Unplaced"/>
</dbReference>
<sequence length="290" mass="32276">MCDAKWLFKVLVIGAILEGCHLISSRGDPNGTAEILWNLSNRAIQSRQYQYPAYQQPQSFMDALASVAYNDELHCVPKLLCELTSSSKPAQSILPFDINLDSLSGVLSTLNAVSPILLFGRAALLGYTSGENANLACSRAFPQCPNDPNQLVNYLNNHNGGFFRYFNGLPQRYRSSESRILSGSGINPTVKFPTYNSYYSNDHGGRRSAKSLSFPGETRERPTHDPKAFIFPREGADYQRVRGGKSVNFGRVRGETSGLDFQRVRPNHIADPHIYPTRTGTGELLFDRDF</sequence>
<evidence type="ECO:0000313" key="4">
    <source>
        <dbReference type="RefSeq" id="XP_017785516.1"/>
    </source>
</evidence>
<accession>A0ABM1NFB6</accession>
<reference evidence="4" key="1">
    <citation type="submission" date="2025-08" db="UniProtKB">
        <authorList>
            <consortium name="RefSeq"/>
        </authorList>
    </citation>
    <scope>IDENTIFICATION</scope>
    <source>
        <tissue evidence="4">Whole Larva</tissue>
    </source>
</reference>
<organism evidence="3 4">
    <name type="scientific">Nicrophorus vespilloides</name>
    <name type="common">Boreal carrion beetle</name>
    <dbReference type="NCBI Taxonomy" id="110193"/>
    <lineage>
        <taxon>Eukaryota</taxon>
        <taxon>Metazoa</taxon>
        <taxon>Ecdysozoa</taxon>
        <taxon>Arthropoda</taxon>
        <taxon>Hexapoda</taxon>
        <taxon>Insecta</taxon>
        <taxon>Pterygota</taxon>
        <taxon>Neoptera</taxon>
        <taxon>Endopterygota</taxon>
        <taxon>Coleoptera</taxon>
        <taxon>Polyphaga</taxon>
        <taxon>Staphyliniformia</taxon>
        <taxon>Silphidae</taxon>
        <taxon>Nicrophorinae</taxon>
        <taxon>Nicrophorus</taxon>
    </lineage>
</organism>
<proteinExistence type="predicted"/>
<keyword evidence="2" id="KW-0732">Signal</keyword>
<feature type="chain" id="PRO_5045349960" evidence="2">
    <location>
        <begin position="23"/>
        <end position="290"/>
    </location>
</feature>
<feature type="region of interest" description="Disordered" evidence="1">
    <location>
        <begin position="205"/>
        <end position="227"/>
    </location>
</feature>
<dbReference type="GeneID" id="108568755"/>
<evidence type="ECO:0000256" key="1">
    <source>
        <dbReference type="SAM" id="MobiDB-lite"/>
    </source>
</evidence>
<dbReference type="RefSeq" id="XP_017785516.1">
    <property type="nucleotide sequence ID" value="XM_017930027.1"/>
</dbReference>
<name>A0ABM1NFB6_NICVS</name>
<keyword evidence="3" id="KW-1185">Reference proteome</keyword>
<evidence type="ECO:0000313" key="3">
    <source>
        <dbReference type="Proteomes" id="UP000695000"/>
    </source>
</evidence>
<gene>
    <name evidence="4" type="primary">LOC108568755</name>
</gene>
<evidence type="ECO:0000256" key="2">
    <source>
        <dbReference type="SAM" id="SignalP"/>
    </source>
</evidence>
<feature type="compositionally biased region" description="Basic and acidic residues" evidence="1">
    <location>
        <begin position="217"/>
        <end position="227"/>
    </location>
</feature>
<feature type="signal peptide" evidence="2">
    <location>
        <begin position="1"/>
        <end position="22"/>
    </location>
</feature>